<proteinExistence type="predicted"/>
<comment type="caution">
    <text evidence="1">The sequence shown here is derived from an EMBL/GenBank/DDBJ whole genome shotgun (WGS) entry which is preliminary data.</text>
</comment>
<accession>A0ABW0NNF9</accession>
<reference evidence="2" key="1">
    <citation type="journal article" date="2019" name="Int. J. Syst. Evol. Microbiol.">
        <title>The Global Catalogue of Microorganisms (GCM) 10K type strain sequencing project: providing services to taxonomists for standard genome sequencing and annotation.</title>
        <authorList>
            <consortium name="The Broad Institute Genomics Platform"/>
            <consortium name="The Broad Institute Genome Sequencing Center for Infectious Disease"/>
            <person name="Wu L."/>
            <person name="Ma J."/>
        </authorList>
    </citation>
    <scope>NUCLEOTIDE SEQUENCE [LARGE SCALE GENOMIC DNA]</scope>
    <source>
        <strain evidence="2">CGMCC 4.6997</strain>
    </source>
</reference>
<protein>
    <submittedName>
        <fullName evidence="1">Uncharacterized protein</fullName>
    </submittedName>
</protein>
<evidence type="ECO:0000313" key="1">
    <source>
        <dbReference type="EMBL" id="MFC5501966.1"/>
    </source>
</evidence>
<dbReference type="RefSeq" id="WP_386739626.1">
    <property type="nucleotide sequence ID" value="NZ_JBHSMG010000001.1"/>
</dbReference>
<dbReference type="EMBL" id="JBHSMG010000001">
    <property type="protein sequence ID" value="MFC5501966.1"/>
    <property type="molecule type" value="Genomic_DNA"/>
</dbReference>
<gene>
    <name evidence="1" type="ORF">ACFPJ4_06900</name>
</gene>
<keyword evidence="2" id="KW-1185">Reference proteome</keyword>
<name>A0ABW0NNF9_9MICO</name>
<dbReference type="Proteomes" id="UP001596039">
    <property type="component" value="Unassembled WGS sequence"/>
</dbReference>
<sequence>MATATIIPRTFSADPGGDVELVTAPADPIVDLEATQALDISQILELLAD</sequence>
<organism evidence="1 2">
    <name type="scientific">Lysinimonas soli</name>
    <dbReference type="NCBI Taxonomy" id="1074233"/>
    <lineage>
        <taxon>Bacteria</taxon>
        <taxon>Bacillati</taxon>
        <taxon>Actinomycetota</taxon>
        <taxon>Actinomycetes</taxon>
        <taxon>Micrococcales</taxon>
        <taxon>Microbacteriaceae</taxon>
        <taxon>Lysinimonas</taxon>
    </lineage>
</organism>
<evidence type="ECO:0000313" key="2">
    <source>
        <dbReference type="Proteomes" id="UP001596039"/>
    </source>
</evidence>